<protein>
    <recommendedName>
        <fullName evidence="3">Nicotinic acid mononucleotide adenyltransferase</fullName>
    </recommendedName>
</protein>
<reference evidence="1 2" key="1">
    <citation type="journal article" date="2014" name="Int. J. Syst. Evol. Microbiol.">
        <title>Complete genome sequence of Corynebacterium casei LMG S-19264T (=DSM 44701T), isolated from a smear-ripened cheese.</title>
        <authorList>
            <consortium name="US DOE Joint Genome Institute (JGI-PGF)"/>
            <person name="Walter F."/>
            <person name="Albersmeier A."/>
            <person name="Kalinowski J."/>
            <person name="Ruckert C."/>
        </authorList>
    </citation>
    <scope>NUCLEOTIDE SEQUENCE [LARGE SCALE GENOMIC DNA]</scope>
    <source>
        <strain evidence="1 2">KCTC 12285</strain>
    </source>
</reference>
<evidence type="ECO:0008006" key="3">
    <source>
        <dbReference type="Google" id="ProtNLM"/>
    </source>
</evidence>
<dbReference type="AlphaFoldDB" id="A0A918N5E9"/>
<keyword evidence="2" id="KW-1185">Reference proteome</keyword>
<sequence>MKTIKLFSIIFLTSLLLTSCVEEVIIEEDVYIEPQPFVNSNTGMSLGTLLNMYEIWYVDIERTQGNVEIPFLQKAFTVSFKNGTFFANNNLVGMGNNGNGFGLDVGIYDLFRKEVDITHDIDGKYTFQVTQFSNNEIQLYDIHSQTSYYLIGYQRNNFDYDRVFYDNIHYFLQEYKTWEKVFTSEYGVLNEFDNENYLKFSYHGSGENFKSSQDAFGTPIQNIFYDYTGHYEIRNVINTFDKKTLTLDYDYLGNEFFELSVINDNTIELFHPASKTVYQFIGRGYIQFKSSENEKATQSNKKRFKKADFIKLSK</sequence>
<evidence type="ECO:0000313" key="2">
    <source>
        <dbReference type="Proteomes" id="UP000601108"/>
    </source>
</evidence>
<evidence type="ECO:0000313" key="1">
    <source>
        <dbReference type="EMBL" id="GGX29607.1"/>
    </source>
</evidence>
<dbReference type="Proteomes" id="UP000601108">
    <property type="component" value="Unassembled WGS sequence"/>
</dbReference>
<proteinExistence type="predicted"/>
<organism evidence="1 2">
    <name type="scientific">Aquimarina muelleri</name>
    <dbReference type="NCBI Taxonomy" id="279356"/>
    <lineage>
        <taxon>Bacteria</taxon>
        <taxon>Pseudomonadati</taxon>
        <taxon>Bacteroidota</taxon>
        <taxon>Flavobacteriia</taxon>
        <taxon>Flavobacteriales</taxon>
        <taxon>Flavobacteriaceae</taxon>
        <taxon>Aquimarina</taxon>
    </lineage>
</organism>
<name>A0A918N5E9_9FLAO</name>
<gene>
    <name evidence="1" type="ORF">GCM10007384_33440</name>
</gene>
<dbReference type="RefSeq" id="WP_027413275.1">
    <property type="nucleotide sequence ID" value="NZ_BMWS01000028.1"/>
</dbReference>
<dbReference type="EMBL" id="BMWS01000028">
    <property type="protein sequence ID" value="GGX29607.1"/>
    <property type="molecule type" value="Genomic_DNA"/>
</dbReference>
<comment type="caution">
    <text evidence="1">The sequence shown here is derived from an EMBL/GenBank/DDBJ whole genome shotgun (WGS) entry which is preliminary data.</text>
</comment>
<accession>A0A918N5E9</accession>
<dbReference type="PROSITE" id="PS51257">
    <property type="entry name" value="PROKAR_LIPOPROTEIN"/>
    <property type="match status" value="1"/>
</dbReference>